<dbReference type="Pfam" id="PF05016">
    <property type="entry name" value="ParE_toxin"/>
    <property type="match status" value="1"/>
</dbReference>
<dbReference type="KEGG" id="tig:THII_2833"/>
<keyword evidence="3" id="KW-1185">Reference proteome</keyword>
<gene>
    <name evidence="2" type="ORF">THII_2833</name>
</gene>
<dbReference type="EMBL" id="AP014633">
    <property type="protein sequence ID" value="BAP57130.1"/>
    <property type="molecule type" value="Genomic_DNA"/>
</dbReference>
<name>A0A090ANU2_9GAMM</name>
<protein>
    <submittedName>
        <fullName evidence="2">Plasmid stabilization system</fullName>
    </submittedName>
</protein>
<keyword evidence="1" id="KW-1277">Toxin-antitoxin system</keyword>
<dbReference type="AlphaFoldDB" id="A0A090ANU2"/>
<dbReference type="SUPFAM" id="SSF143011">
    <property type="entry name" value="RelE-like"/>
    <property type="match status" value="1"/>
</dbReference>
<proteinExistence type="predicted"/>
<accession>A0A090ANU2</accession>
<evidence type="ECO:0000313" key="3">
    <source>
        <dbReference type="Proteomes" id="UP000031623"/>
    </source>
</evidence>
<reference evidence="2 3" key="1">
    <citation type="journal article" date="2014" name="ISME J.">
        <title>Ecophysiology of Thioploca ingrica as revealed by the complete genome sequence supplemented with proteomic evidence.</title>
        <authorList>
            <person name="Kojima H."/>
            <person name="Ogura Y."/>
            <person name="Yamamoto N."/>
            <person name="Togashi T."/>
            <person name="Mori H."/>
            <person name="Watanabe T."/>
            <person name="Nemoto F."/>
            <person name="Kurokawa K."/>
            <person name="Hayashi T."/>
            <person name="Fukui M."/>
        </authorList>
    </citation>
    <scope>NUCLEOTIDE SEQUENCE [LARGE SCALE GENOMIC DNA]</scope>
</reference>
<evidence type="ECO:0000256" key="1">
    <source>
        <dbReference type="ARBA" id="ARBA00022649"/>
    </source>
</evidence>
<evidence type="ECO:0000313" key="2">
    <source>
        <dbReference type="EMBL" id="BAP57130.1"/>
    </source>
</evidence>
<dbReference type="OrthoDB" id="5570653at2"/>
<dbReference type="STRING" id="40754.THII_2833"/>
<sequence length="90" mass="10830">MYKLDISKKAFDFIKNLQAKQFKQVQIAILELLKNPTPHDSKALVNYPNLFRKDIGEYRVVYRYDTEVVYIMLVDKRNDDEIYKQLKRLS</sequence>
<dbReference type="InterPro" id="IPR035093">
    <property type="entry name" value="RelE/ParE_toxin_dom_sf"/>
</dbReference>
<organism evidence="2 3">
    <name type="scientific">Thioploca ingrica</name>
    <dbReference type="NCBI Taxonomy" id="40754"/>
    <lineage>
        <taxon>Bacteria</taxon>
        <taxon>Pseudomonadati</taxon>
        <taxon>Pseudomonadota</taxon>
        <taxon>Gammaproteobacteria</taxon>
        <taxon>Thiotrichales</taxon>
        <taxon>Thiotrichaceae</taxon>
        <taxon>Thioploca</taxon>
    </lineage>
</organism>
<dbReference type="Proteomes" id="UP000031623">
    <property type="component" value="Chromosome"/>
</dbReference>
<dbReference type="HOGENOM" id="CLU_155761_3_1_6"/>
<dbReference type="Gene3D" id="3.30.2310.20">
    <property type="entry name" value="RelE-like"/>
    <property type="match status" value="1"/>
</dbReference>
<dbReference type="InterPro" id="IPR007712">
    <property type="entry name" value="RelE/ParE_toxin"/>
</dbReference>